<evidence type="ECO:0000256" key="4">
    <source>
        <dbReference type="ARBA" id="ARBA00022989"/>
    </source>
</evidence>
<feature type="transmembrane region" description="Helical" evidence="6">
    <location>
        <begin position="138"/>
        <end position="157"/>
    </location>
</feature>
<comment type="subcellular location">
    <subcellularLocation>
        <location evidence="1">Cell membrane</location>
        <topology evidence="1">Multi-pass membrane protein</topology>
    </subcellularLocation>
</comment>
<reference evidence="8" key="1">
    <citation type="submission" date="2018-07" db="EMBL/GenBank/DDBJ databases">
        <title>Complete genome sequence of Sphingomonas bisphenolicum strain AO1, a bisphenol A degradative bacterium isolated from Japanese farm field.</title>
        <authorList>
            <person name="Murakami M."/>
            <person name="Koh M."/>
            <person name="Koba S."/>
            <person name="Matsumura Y."/>
        </authorList>
    </citation>
    <scope>NUCLEOTIDE SEQUENCE</scope>
    <source>
        <strain evidence="8">AO1</strain>
    </source>
</reference>
<feature type="transmembrane region" description="Helical" evidence="6">
    <location>
        <begin position="24"/>
        <end position="44"/>
    </location>
</feature>
<organism evidence="8 9">
    <name type="scientific">Sphingomonas bisphenolicum</name>
    <dbReference type="NCBI Taxonomy" id="296544"/>
    <lineage>
        <taxon>Bacteria</taxon>
        <taxon>Pseudomonadati</taxon>
        <taxon>Pseudomonadota</taxon>
        <taxon>Alphaproteobacteria</taxon>
        <taxon>Sphingomonadales</taxon>
        <taxon>Sphingomonadaceae</taxon>
        <taxon>Sphingomonas</taxon>
    </lineage>
</organism>
<keyword evidence="2" id="KW-1003">Cell membrane</keyword>
<feature type="transmembrane region" description="Helical" evidence="6">
    <location>
        <begin position="284"/>
        <end position="305"/>
    </location>
</feature>
<evidence type="ECO:0000256" key="3">
    <source>
        <dbReference type="ARBA" id="ARBA00022692"/>
    </source>
</evidence>
<name>A0ABM7G2N6_9SPHN</name>
<keyword evidence="9" id="KW-1185">Reference proteome</keyword>
<evidence type="ECO:0000256" key="1">
    <source>
        <dbReference type="ARBA" id="ARBA00004651"/>
    </source>
</evidence>
<keyword evidence="3 6" id="KW-0812">Transmembrane</keyword>
<dbReference type="PANTHER" id="PTHR35007">
    <property type="entry name" value="INTEGRAL MEMBRANE PROTEIN-RELATED"/>
    <property type="match status" value="1"/>
</dbReference>
<keyword evidence="5 6" id="KW-0472">Membrane</keyword>
<dbReference type="Proteomes" id="UP001059971">
    <property type="component" value="Chromosome 1"/>
</dbReference>
<gene>
    <name evidence="8" type="ORF">SBA_ch1_16910</name>
</gene>
<protein>
    <submittedName>
        <fullName evidence="8">Secretion protein F</fullName>
    </submittedName>
</protein>
<keyword evidence="4 6" id="KW-1133">Transmembrane helix</keyword>
<evidence type="ECO:0000313" key="9">
    <source>
        <dbReference type="Proteomes" id="UP001059971"/>
    </source>
</evidence>
<evidence type="ECO:0000256" key="6">
    <source>
        <dbReference type="SAM" id="Phobius"/>
    </source>
</evidence>
<dbReference type="EMBL" id="AP018817">
    <property type="protein sequence ID" value="BBF69491.1"/>
    <property type="molecule type" value="Genomic_DNA"/>
</dbReference>
<evidence type="ECO:0000313" key="8">
    <source>
        <dbReference type="EMBL" id="BBF69491.1"/>
    </source>
</evidence>
<dbReference type="Gene3D" id="1.20.81.30">
    <property type="entry name" value="Type II secretion system (T2SS), domain F"/>
    <property type="match status" value="1"/>
</dbReference>
<accession>A0ABM7G2N6</accession>
<feature type="transmembrane region" description="Helical" evidence="6">
    <location>
        <begin position="113"/>
        <end position="132"/>
    </location>
</feature>
<dbReference type="InterPro" id="IPR042094">
    <property type="entry name" value="T2SS_GspF_sf"/>
</dbReference>
<evidence type="ECO:0000259" key="7">
    <source>
        <dbReference type="Pfam" id="PF00482"/>
    </source>
</evidence>
<feature type="transmembrane region" description="Helical" evidence="6">
    <location>
        <begin position="317"/>
        <end position="344"/>
    </location>
</feature>
<evidence type="ECO:0000256" key="2">
    <source>
        <dbReference type="ARBA" id="ARBA00022475"/>
    </source>
</evidence>
<sequence length="351" mass="38425">MIAYAAPRGGVASYKTGDEMDGNFILIMVLIATLMGLGVVAFAGPSPDKARKRRVAMIRGRHSESAEALLEARMRKAISNRATGVEAKMLVSLIPNPENLTKRLKMTGKKWTLSQYMTASAGIFLLLSALLMVRGFPFLFAMMFGLAAGLGLPHWWVGRLINKRVQKFNAKFPDALELLTRGLRSGLPIAETLGIVSSEIPGPVGEEFKLITERIKIGRTMEQALQETADRLGTPEFQFFVITLAIQRETGGNLAETLSNLATVLRQRAQMKLKIRAMSSESKASAYIIGALPPLVFGMICYINFNYMTPFFTPDPAGIFGLSTMQVIGIGGMCWMGIGAFIMAQMVNFEI</sequence>
<dbReference type="InterPro" id="IPR018076">
    <property type="entry name" value="T2SS_GspF_dom"/>
</dbReference>
<dbReference type="PANTHER" id="PTHR35007:SF1">
    <property type="entry name" value="PILUS ASSEMBLY PROTEIN"/>
    <property type="match status" value="1"/>
</dbReference>
<proteinExistence type="predicted"/>
<feature type="domain" description="Type II secretion system protein GspF" evidence="7">
    <location>
        <begin position="176"/>
        <end position="300"/>
    </location>
</feature>
<evidence type="ECO:0000256" key="5">
    <source>
        <dbReference type="ARBA" id="ARBA00023136"/>
    </source>
</evidence>
<dbReference type="Pfam" id="PF00482">
    <property type="entry name" value="T2SSF"/>
    <property type="match status" value="1"/>
</dbReference>